<evidence type="ECO:0000259" key="8">
    <source>
        <dbReference type="PROSITE" id="PS51891"/>
    </source>
</evidence>
<dbReference type="GO" id="GO:0016846">
    <property type="term" value="F:carbon-sulfur lyase activity"/>
    <property type="evidence" value="ECO:0007669"/>
    <property type="project" value="InterPro"/>
</dbReference>
<gene>
    <name evidence="9" type="ORF">PPNO1_LOCUS5721</name>
</gene>
<keyword evidence="6" id="KW-0560">Oxidoreductase</keyword>
<dbReference type="SUPFAM" id="SSF51316">
    <property type="entry name" value="Mss4-like"/>
    <property type="match status" value="1"/>
</dbReference>
<dbReference type="CDD" id="cd08286">
    <property type="entry name" value="FDH_like_ADH2"/>
    <property type="match status" value="1"/>
</dbReference>
<keyword evidence="5 7" id="KW-0862">Zinc</keyword>
<name>A0A9P1H5Q9_9PEZI</name>
<keyword evidence="10" id="KW-1185">Reference proteome</keyword>
<proteinExistence type="inferred from homology"/>
<dbReference type="InterPro" id="IPR011032">
    <property type="entry name" value="GroES-like_sf"/>
</dbReference>
<dbReference type="PANTHER" id="PTHR42813">
    <property type="entry name" value="ZINC-TYPE ALCOHOL DEHYDROGENASE-LIKE"/>
    <property type="match status" value="1"/>
</dbReference>
<accession>A0A9P1H5Q9</accession>
<evidence type="ECO:0000256" key="6">
    <source>
        <dbReference type="ARBA" id="ARBA00023002"/>
    </source>
</evidence>
<dbReference type="GO" id="GO:0008270">
    <property type="term" value="F:zinc ion binding"/>
    <property type="evidence" value="ECO:0007669"/>
    <property type="project" value="InterPro"/>
</dbReference>
<dbReference type="EMBL" id="CALLCH030000015">
    <property type="protein sequence ID" value="CAI4216053.1"/>
    <property type="molecule type" value="Genomic_DNA"/>
</dbReference>
<dbReference type="SUPFAM" id="SSF51735">
    <property type="entry name" value="NAD(P)-binding Rossmann-fold domains"/>
    <property type="match status" value="1"/>
</dbReference>
<comment type="similarity">
    <text evidence="3 7">Belongs to the zinc-containing alcohol dehydrogenase family.</text>
</comment>
<comment type="cofactor">
    <cofactor evidence="1 7">
        <name>Zn(2+)</name>
        <dbReference type="ChEBI" id="CHEBI:29105"/>
    </cofactor>
</comment>
<dbReference type="InterPro" id="IPR036291">
    <property type="entry name" value="NAD(P)-bd_dom_sf"/>
</dbReference>
<organism evidence="9 10">
    <name type="scientific">Parascedosporium putredinis</name>
    <dbReference type="NCBI Taxonomy" id="1442378"/>
    <lineage>
        <taxon>Eukaryota</taxon>
        <taxon>Fungi</taxon>
        <taxon>Dikarya</taxon>
        <taxon>Ascomycota</taxon>
        <taxon>Pezizomycotina</taxon>
        <taxon>Sordariomycetes</taxon>
        <taxon>Hypocreomycetidae</taxon>
        <taxon>Microascales</taxon>
        <taxon>Microascaceae</taxon>
        <taxon>Parascedosporium</taxon>
    </lineage>
</organism>
<dbReference type="Proteomes" id="UP000838763">
    <property type="component" value="Unassembled WGS sequence"/>
</dbReference>
<dbReference type="Pfam" id="PF08240">
    <property type="entry name" value="ADH_N"/>
    <property type="match status" value="1"/>
</dbReference>
<dbReference type="InterPro" id="IPR013154">
    <property type="entry name" value="ADH-like_N"/>
</dbReference>
<evidence type="ECO:0000256" key="7">
    <source>
        <dbReference type="RuleBase" id="RU361277"/>
    </source>
</evidence>
<comment type="similarity">
    <text evidence="2">Belongs to the Gfa family.</text>
</comment>
<dbReference type="PROSITE" id="PS51891">
    <property type="entry name" value="CENP_V_GFA"/>
    <property type="match status" value="1"/>
</dbReference>
<reference evidence="9" key="1">
    <citation type="submission" date="2022-11" db="EMBL/GenBank/DDBJ databases">
        <authorList>
            <person name="Scott C."/>
            <person name="Bruce N."/>
        </authorList>
    </citation>
    <scope>NUCLEOTIDE SEQUENCE</scope>
</reference>
<comment type="caution">
    <text evidence="9">The sequence shown here is derived from an EMBL/GenBank/DDBJ whole genome shotgun (WGS) entry which is preliminary data.</text>
</comment>
<dbReference type="Gene3D" id="3.40.50.720">
    <property type="entry name" value="NAD(P)-binding Rossmann-like Domain"/>
    <property type="match status" value="1"/>
</dbReference>
<evidence type="ECO:0000256" key="2">
    <source>
        <dbReference type="ARBA" id="ARBA00005495"/>
    </source>
</evidence>
<dbReference type="InterPro" id="IPR013149">
    <property type="entry name" value="ADH-like_C"/>
</dbReference>
<evidence type="ECO:0000256" key="3">
    <source>
        <dbReference type="ARBA" id="ARBA00008072"/>
    </source>
</evidence>
<dbReference type="Pfam" id="PF00107">
    <property type="entry name" value="ADH_zinc_N"/>
    <property type="match status" value="1"/>
</dbReference>
<dbReference type="Pfam" id="PF04828">
    <property type="entry name" value="GFA"/>
    <property type="match status" value="1"/>
</dbReference>
<dbReference type="GO" id="GO:0016491">
    <property type="term" value="F:oxidoreductase activity"/>
    <property type="evidence" value="ECO:0007669"/>
    <property type="project" value="UniProtKB-KW"/>
</dbReference>
<dbReference type="OrthoDB" id="442947at2759"/>
<dbReference type="Gene3D" id="3.90.1590.10">
    <property type="entry name" value="glutathione-dependent formaldehyde- activating enzyme (gfa)"/>
    <property type="match status" value="1"/>
</dbReference>
<protein>
    <recommendedName>
        <fullName evidence="8">CENP-V/GFA domain-containing protein</fullName>
    </recommendedName>
</protein>
<dbReference type="Gene3D" id="3.90.180.10">
    <property type="entry name" value="Medium-chain alcohol dehydrogenases, catalytic domain"/>
    <property type="match status" value="1"/>
</dbReference>
<evidence type="ECO:0000313" key="9">
    <source>
        <dbReference type="EMBL" id="CAI4216053.1"/>
    </source>
</evidence>
<dbReference type="AlphaFoldDB" id="A0A9P1H5Q9"/>
<dbReference type="PANTHER" id="PTHR42813:SF4">
    <property type="entry name" value="NADP-DEPENDENT ISOPROPANOL DEHYDROGENASE"/>
    <property type="match status" value="1"/>
</dbReference>
<dbReference type="InterPro" id="IPR020843">
    <property type="entry name" value="ER"/>
</dbReference>
<dbReference type="SUPFAM" id="SSF50129">
    <property type="entry name" value="GroES-like"/>
    <property type="match status" value="1"/>
</dbReference>
<evidence type="ECO:0000313" key="10">
    <source>
        <dbReference type="Proteomes" id="UP000838763"/>
    </source>
</evidence>
<keyword evidence="4 7" id="KW-0479">Metal-binding</keyword>
<evidence type="ECO:0000256" key="1">
    <source>
        <dbReference type="ARBA" id="ARBA00001947"/>
    </source>
</evidence>
<dbReference type="InterPro" id="IPR011057">
    <property type="entry name" value="Mss4-like_sf"/>
</dbReference>
<evidence type="ECO:0000256" key="4">
    <source>
        <dbReference type="ARBA" id="ARBA00022723"/>
    </source>
</evidence>
<dbReference type="SMART" id="SM00829">
    <property type="entry name" value="PKS_ER"/>
    <property type="match status" value="1"/>
</dbReference>
<sequence>MQKVRQLTMKALVFTKVGKVELLERPNPKLLAPTDAIVKLKYSTICGTDLHIRKGHVATCAPGRILGHEGVGSIEQAGNMVSSFKEGDNVIISCISSCSCCEYCRRGMPSHCKSGGWILGNEIDGTQAEYVRIPHADSSLHHVPPGIADVPSLVTVSDTLPTAYECGTLNAKVQPGSTVAIVGAGPIGLAVMATANFYSPSKVIMIDMDSNRLKIASDLGASDTIKSAPDVDVVKKVLDLTDGKGADAVIEAVGVPATFELCQKILAPGGVLANLGVHGTKVDLFLDDLWSKNISITTRLVDAVTTPTLIKMVETRKIQPEKLLTHKFKFSEIEKAYETFGQADKHNALKVLIEINMSSQALENTQWTEKPPYIPASQRSGFTSRHRGSCHCGKIQYSLNREEPLASKYCHCSDCQTLHGAPFQWAAIFQKDDMAFDNGSEGLVFYRSATRELGHDLPCKFPSEAARRLFKPQVLDIADDAVKWSGLDGKSERLDS</sequence>
<dbReference type="InterPro" id="IPR002328">
    <property type="entry name" value="ADH_Zn_CS"/>
</dbReference>
<evidence type="ECO:0000256" key="5">
    <source>
        <dbReference type="ARBA" id="ARBA00022833"/>
    </source>
</evidence>
<feature type="domain" description="CENP-V/GFA" evidence="8">
    <location>
        <begin position="386"/>
        <end position="496"/>
    </location>
</feature>
<dbReference type="PROSITE" id="PS00059">
    <property type="entry name" value="ADH_ZINC"/>
    <property type="match status" value="1"/>
</dbReference>
<dbReference type="InterPro" id="IPR006913">
    <property type="entry name" value="CENP-V/GFA"/>
</dbReference>